<dbReference type="Gene3D" id="3.30.9.10">
    <property type="entry name" value="D-Amino Acid Oxidase, subunit A, domain 2"/>
    <property type="match status" value="1"/>
</dbReference>
<organism evidence="7 8">
    <name type="scientific">Talaromyces atroroseus</name>
    <dbReference type="NCBI Taxonomy" id="1441469"/>
    <lineage>
        <taxon>Eukaryota</taxon>
        <taxon>Fungi</taxon>
        <taxon>Dikarya</taxon>
        <taxon>Ascomycota</taxon>
        <taxon>Pezizomycotina</taxon>
        <taxon>Eurotiomycetes</taxon>
        <taxon>Eurotiomycetidae</taxon>
        <taxon>Eurotiales</taxon>
        <taxon>Trichocomaceae</taxon>
        <taxon>Talaromyces</taxon>
        <taxon>Talaromyces sect. Trachyspermi</taxon>
    </lineage>
</organism>
<dbReference type="GO" id="GO:0008115">
    <property type="term" value="F:sarcosine oxidase activity"/>
    <property type="evidence" value="ECO:0007669"/>
    <property type="project" value="TreeGrafter"/>
</dbReference>
<accession>A0A225BA02</accession>
<evidence type="ECO:0000259" key="6">
    <source>
        <dbReference type="Pfam" id="PF01266"/>
    </source>
</evidence>
<dbReference type="Gene3D" id="3.50.50.60">
    <property type="entry name" value="FAD/NAD(P)-binding domain"/>
    <property type="match status" value="1"/>
</dbReference>
<keyword evidence="5" id="KW-0560">Oxidoreductase</keyword>
<proteinExistence type="inferred from homology"/>
<dbReference type="Proteomes" id="UP000214365">
    <property type="component" value="Unassembled WGS sequence"/>
</dbReference>
<comment type="caution">
    <text evidence="7">The sequence shown here is derived from an EMBL/GenBank/DDBJ whole genome shotgun (WGS) entry which is preliminary data.</text>
</comment>
<feature type="domain" description="FAD dependent oxidoreductase" evidence="6">
    <location>
        <begin position="10"/>
        <end position="381"/>
    </location>
</feature>
<dbReference type="GO" id="GO:0051698">
    <property type="term" value="F:saccharopine oxidase activity"/>
    <property type="evidence" value="ECO:0007669"/>
    <property type="project" value="TreeGrafter"/>
</dbReference>
<dbReference type="Pfam" id="PF01266">
    <property type="entry name" value="DAO"/>
    <property type="match status" value="1"/>
</dbReference>
<evidence type="ECO:0000313" key="8">
    <source>
        <dbReference type="Proteomes" id="UP000214365"/>
    </source>
</evidence>
<sequence>MSQLTHDSAVLVVGGGTWGCSVALQLARRGYKNITVLDSHPIPSPIAAGNDVNKIMEEGSPSSSDSDEEYVWNRMHQLATNAWKTDSVFRPFYHPTGFIMAASQEATYPDIDASMRACKGKIRPLASPADFQATMPDGVLTGSFPGWKGFLQETGAGWVFARGAVEAAYNEALRLGVRFLADHVKGKVLRLIYSSTDVIGAQTADGREHRADQVILCAGANSDQLFDFERQLRPTAWTLAHIQMTEEERCLWKDLPVLFNVNSGFFIEPDAQNGELKFVDEHPGYCNFVRDPESGEEKSIPFAKHQIPVQSEQKAREFLRETVPQIAERPFSFARICWDADTPDRQFLIDRPPKYKSLVVAVGGSGNGFMMMPAIGIAVADVLEGVIEPKLKHGFRWRPETAVDRDWRDTQHRHGGDETVRDFQKVDEWTHIGEL</sequence>
<dbReference type="InterPro" id="IPR045170">
    <property type="entry name" value="MTOX"/>
</dbReference>
<dbReference type="EMBL" id="LFMY01000001">
    <property type="protein sequence ID" value="OKL64216.1"/>
    <property type="molecule type" value="Genomic_DNA"/>
</dbReference>
<evidence type="ECO:0000256" key="1">
    <source>
        <dbReference type="ARBA" id="ARBA00001974"/>
    </source>
</evidence>
<keyword evidence="3" id="KW-0285">Flavoprotein</keyword>
<dbReference type="OrthoDB" id="2219495at2759"/>
<comment type="cofactor">
    <cofactor evidence="1">
        <name>FAD</name>
        <dbReference type="ChEBI" id="CHEBI:57692"/>
    </cofactor>
</comment>
<protein>
    <recommendedName>
        <fullName evidence="6">FAD dependent oxidoreductase domain-containing protein</fullName>
    </recommendedName>
</protein>
<dbReference type="RefSeq" id="XP_020124337.1">
    <property type="nucleotide sequence ID" value="XM_020260333.1"/>
</dbReference>
<dbReference type="SUPFAM" id="SSF51905">
    <property type="entry name" value="FAD/NAD(P)-binding domain"/>
    <property type="match status" value="1"/>
</dbReference>
<gene>
    <name evidence="7" type="ORF">UA08_00518</name>
</gene>
<keyword evidence="4" id="KW-0274">FAD</keyword>
<dbReference type="InterPro" id="IPR006076">
    <property type="entry name" value="FAD-dep_OxRdtase"/>
</dbReference>
<evidence type="ECO:0000256" key="2">
    <source>
        <dbReference type="ARBA" id="ARBA00010989"/>
    </source>
</evidence>
<dbReference type="PANTHER" id="PTHR10961:SF24">
    <property type="entry name" value="HYPOTHETICAL FRUCTOSYL AMINE:OXYGEN OXIDOREDUCTASE (EUROFUNG)"/>
    <property type="match status" value="1"/>
</dbReference>
<keyword evidence="8" id="KW-1185">Reference proteome</keyword>
<evidence type="ECO:0000313" key="7">
    <source>
        <dbReference type="EMBL" id="OKL64216.1"/>
    </source>
</evidence>
<dbReference type="GO" id="GO:0050660">
    <property type="term" value="F:flavin adenine dinucleotide binding"/>
    <property type="evidence" value="ECO:0007669"/>
    <property type="project" value="InterPro"/>
</dbReference>
<dbReference type="STRING" id="1441469.A0A225BA02"/>
<evidence type="ECO:0000256" key="3">
    <source>
        <dbReference type="ARBA" id="ARBA00022630"/>
    </source>
</evidence>
<evidence type="ECO:0000256" key="5">
    <source>
        <dbReference type="ARBA" id="ARBA00023002"/>
    </source>
</evidence>
<reference evidence="7 8" key="1">
    <citation type="submission" date="2015-06" db="EMBL/GenBank/DDBJ databases">
        <title>Talaromyces atroroseus IBT 11181 draft genome.</title>
        <authorList>
            <person name="Rasmussen K.B."/>
            <person name="Rasmussen S."/>
            <person name="Petersen B."/>
            <person name="Sicheritz-Ponten T."/>
            <person name="Mortensen U.H."/>
            <person name="Thrane U."/>
        </authorList>
    </citation>
    <scope>NUCLEOTIDE SEQUENCE [LARGE SCALE GENOMIC DNA]</scope>
    <source>
        <strain evidence="7 8">IBT 11181</strain>
    </source>
</reference>
<comment type="similarity">
    <text evidence="2">Belongs to the MSOX/MTOX family.</text>
</comment>
<dbReference type="GeneID" id="31000273"/>
<name>A0A225BA02_TALAT</name>
<dbReference type="PANTHER" id="PTHR10961">
    <property type="entry name" value="PEROXISOMAL SARCOSINE OXIDASE"/>
    <property type="match status" value="1"/>
</dbReference>
<dbReference type="InterPro" id="IPR036188">
    <property type="entry name" value="FAD/NAD-bd_sf"/>
</dbReference>
<dbReference type="AlphaFoldDB" id="A0A225BA02"/>
<evidence type="ECO:0000256" key="4">
    <source>
        <dbReference type="ARBA" id="ARBA00022827"/>
    </source>
</evidence>